<protein>
    <submittedName>
        <fullName evidence="3">DUF6069 family protein</fullName>
    </submittedName>
</protein>
<keyword evidence="2" id="KW-1133">Transmembrane helix</keyword>
<sequence>MSPRPQYPNEPDDPRTRAYGQADHDPYRADAYRGDSYGNTSAYAADSYAADSYGNDPYARDRYADPYPAQAKRARAPRPPRRGPQINTGLFIGGVLATAVVTALAAWLIAWIIRVISQRITETGKFGVWNPVSQDEYWFAVVGALCALLAGALWYVLQLTTPSPDQFFSWIVGLLIAAAVLLPLLLSQEWTTGIGTAIMHLVIGLPILFLISAMGSKSVESYR</sequence>
<keyword evidence="4" id="KW-1185">Reference proteome</keyword>
<keyword evidence="2" id="KW-0472">Membrane</keyword>
<dbReference type="AlphaFoldDB" id="A0AAU4K2L2"/>
<gene>
    <name evidence="3" type="ORF">OG579_21520</name>
</gene>
<feature type="transmembrane region" description="Helical" evidence="2">
    <location>
        <begin position="137"/>
        <end position="155"/>
    </location>
</feature>
<keyword evidence="2" id="KW-0812">Transmembrane</keyword>
<evidence type="ECO:0000256" key="1">
    <source>
        <dbReference type="SAM" id="MobiDB-lite"/>
    </source>
</evidence>
<evidence type="ECO:0000313" key="4">
    <source>
        <dbReference type="Proteomes" id="UP001432128"/>
    </source>
</evidence>
<accession>A0AAU4K2L2</accession>
<dbReference type="KEGG" id="whr:OG579_21520"/>
<feature type="transmembrane region" description="Helical" evidence="2">
    <location>
        <begin position="167"/>
        <end position="186"/>
    </location>
</feature>
<evidence type="ECO:0000256" key="2">
    <source>
        <dbReference type="SAM" id="Phobius"/>
    </source>
</evidence>
<feature type="region of interest" description="Disordered" evidence="1">
    <location>
        <begin position="1"/>
        <end position="35"/>
    </location>
</feature>
<dbReference type="InterPro" id="IPR045713">
    <property type="entry name" value="DUF6069"/>
</dbReference>
<dbReference type="RefSeq" id="WP_328857607.1">
    <property type="nucleotide sequence ID" value="NZ_CP108021.1"/>
</dbReference>
<reference evidence="3 4" key="1">
    <citation type="submission" date="2022-10" db="EMBL/GenBank/DDBJ databases">
        <title>The complete genomes of actinobacterial strains from the NBC collection.</title>
        <authorList>
            <person name="Joergensen T.S."/>
            <person name="Alvarez Arevalo M."/>
            <person name="Sterndorff E.B."/>
            <person name="Faurdal D."/>
            <person name="Vuksanovic O."/>
            <person name="Mourched A.-S."/>
            <person name="Charusanti P."/>
            <person name="Shaw S."/>
            <person name="Blin K."/>
            <person name="Weber T."/>
        </authorList>
    </citation>
    <scope>NUCLEOTIDE SEQUENCE [LARGE SCALE GENOMIC DNA]</scope>
    <source>
        <strain evidence="3 4">NBC_00319</strain>
    </source>
</reference>
<feature type="compositionally biased region" description="Basic and acidic residues" evidence="1">
    <location>
        <begin position="12"/>
        <end position="33"/>
    </location>
</feature>
<dbReference type="Pfam" id="PF19545">
    <property type="entry name" value="DUF6069"/>
    <property type="match status" value="1"/>
</dbReference>
<proteinExistence type="predicted"/>
<dbReference type="Proteomes" id="UP001432128">
    <property type="component" value="Chromosome"/>
</dbReference>
<feature type="transmembrane region" description="Helical" evidence="2">
    <location>
        <begin position="90"/>
        <end position="117"/>
    </location>
</feature>
<organism evidence="3 4">
    <name type="scientific">Williamsia herbipolensis</name>
    <dbReference type="NCBI Taxonomy" id="1603258"/>
    <lineage>
        <taxon>Bacteria</taxon>
        <taxon>Bacillati</taxon>
        <taxon>Actinomycetota</taxon>
        <taxon>Actinomycetes</taxon>
        <taxon>Mycobacteriales</taxon>
        <taxon>Nocardiaceae</taxon>
        <taxon>Williamsia</taxon>
    </lineage>
</organism>
<dbReference type="EMBL" id="CP108021">
    <property type="protein sequence ID" value="WUM20224.1"/>
    <property type="molecule type" value="Genomic_DNA"/>
</dbReference>
<feature type="transmembrane region" description="Helical" evidence="2">
    <location>
        <begin position="192"/>
        <end position="213"/>
    </location>
</feature>
<evidence type="ECO:0000313" key="3">
    <source>
        <dbReference type="EMBL" id="WUM20224.1"/>
    </source>
</evidence>
<name>A0AAU4K2L2_9NOCA</name>